<dbReference type="Pfam" id="PF01183">
    <property type="entry name" value="Glyco_hydro_25"/>
    <property type="match status" value="1"/>
</dbReference>
<dbReference type="GO" id="GO:0009253">
    <property type="term" value="P:peptidoglycan catabolic process"/>
    <property type="evidence" value="ECO:0007669"/>
    <property type="project" value="InterPro"/>
</dbReference>
<dbReference type="GO" id="GO:0003796">
    <property type="term" value="F:lysozyme activity"/>
    <property type="evidence" value="ECO:0007669"/>
    <property type="project" value="InterPro"/>
</dbReference>
<evidence type="ECO:0000313" key="6">
    <source>
        <dbReference type="Proteomes" id="UP000215261"/>
    </source>
</evidence>
<dbReference type="Proteomes" id="UP000215261">
    <property type="component" value="Unassembled WGS sequence"/>
</dbReference>
<keyword evidence="2 5" id="KW-0378">Hydrolase</keyword>
<reference evidence="5 6" key="1">
    <citation type="submission" date="2016-03" db="EMBL/GenBank/DDBJ databases">
        <title>Sequencing of Lactobacillus Species from Commercial Turkeys.</title>
        <authorList>
            <person name="Johnson T.J."/>
            <person name="Youmans B.P."/>
            <person name="Case K.A."/>
        </authorList>
    </citation>
    <scope>NUCLEOTIDE SEQUENCE [LARGE SCALE GENOMIC DNA]</scope>
    <source>
        <strain evidence="5 6">UMNLA1</strain>
    </source>
</reference>
<dbReference type="InterPro" id="IPR017853">
    <property type="entry name" value="GH"/>
</dbReference>
<dbReference type="Gene3D" id="3.20.20.80">
    <property type="entry name" value="Glycosidases"/>
    <property type="match status" value="1"/>
</dbReference>
<dbReference type="Pfam" id="PF08460">
    <property type="entry name" value="SH3_5"/>
    <property type="match status" value="1"/>
</dbReference>
<evidence type="ECO:0000256" key="2">
    <source>
        <dbReference type="ARBA" id="ARBA00022801"/>
    </source>
</evidence>
<accession>A0A231Q789</accession>
<evidence type="ECO:0000256" key="3">
    <source>
        <dbReference type="ARBA" id="ARBA00023295"/>
    </source>
</evidence>
<evidence type="ECO:0000256" key="1">
    <source>
        <dbReference type="ARBA" id="ARBA00010646"/>
    </source>
</evidence>
<dbReference type="InterPro" id="IPR002053">
    <property type="entry name" value="Glyco_hydro_25"/>
</dbReference>
<evidence type="ECO:0000313" key="5">
    <source>
        <dbReference type="EMBL" id="OXS41528.1"/>
    </source>
</evidence>
<sequence length="317" mass="35596">MARELVIDLASPYQVDLTADDYRKVGAKKAIVKISEGTTYTNPDIRLLINRSAEGGVTGYSFYHFGRFHNDGQAIAEAKYFLDQARRTVNPKPGTLMILDAEIENMSTSSVVAFLKTLREAGFKAGFYSYLYLLPEFDLDAILQHADFFWLAAYPLGDKPADANPDFRYFPSAQRVDAWQFTPKLMGYNLDGSITVTENANQLLSGPTPVVSQPAPTPKPQQQQIDSWVDDLGVKWYKETGQFTITDPSGIWLRWGATTQSAKIAALPQGSVVKYDAYCFSGGYVWIRQPRENGQFAYLPTGRETNGKRQDYWGKFE</sequence>
<dbReference type="PROSITE" id="PS51904">
    <property type="entry name" value="GLYCOSYL_HYDROL_F25_2"/>
    <property type="match status" value="1"/>
</dbReference>
<dbReference type="EMBL" id="LUGO01000030">
    <property type="protein sequence ID" value="OXS41528.1"/>
    <property type="molecule type" value="Genomic_DNA"/>
</dbReference>
<dbReference type="RefSeq" id="WP_089144581.1">
    <property type="nucleotide sequence ID" value="NZ_LUGD01000066.1"/>
</dbReference>
<gene>
    <name evidence="5" type="ORF">AYP69_02535</name>
</gene>
<keyword evidence="3" id="KW-0326">Glycosidase</keyword>
<name>A0A231Q789_9LACO</name>
<organism evidence="5 6">
    <name type="scientific">Ligilactobacillus agilis</name>
    <dbReference type="NCBI Taxonomy" id="1601"/>
    <lineage>
        <taxon>Bacteria</taxon>
        <taxon>Bacillati</taxon>
        <taxon>Bacillota</taxon>
        <taxon>Bacilli</taxon>
        <taxon>Lactobacillales</taxon>
        <taxon>Lactobacillaceae</taxon>
        <taxon>Ligilactobacillus</taxon>
    </lineage>
</organism>
<dbReference type="InterPro" id="IPR003646">
    <property type="entry name" value="SH3-like_bac-type"/>
</dbReference>
<dbReference type="SMART" id="SM00641">
    <property type="entry name" value="Glyco_25"/>
    <property type="match status" value="1"/>
</dbReference>
<proteinExistence type="inferred from homology"/>
<comment type="caution">
    <text evidence="5">The sequence shown here is derived from an EMBL/GenBank/DDBJ whole genome shotgun (WGS) entry which is preliminary data.</text>
</comment>
<dbReference type="AlphaFoldDB" id="A0A231Q789"/>
<dbReference type="InterPro" id="IPR018077">
    <property type="entry name" value="Glyco_hydro_fam25_subgr"/>
</dbReference>
<dbReference type="SUPFAM" id="SSF51445">
    <property type="entry name" value="(Trans)glycosidases"/>
    <property type="match status" value="1"/>
</dbReference>
<protein>
    <submittedName>
        <fullName evidence="5">Glycoside hydrolase family 25</fullName>
    </submittedName>
</protein>
<dbReference type="Gene3D" id="2.30.30.40">
    <property type="entry name" value="SH3 Domains"/>
    <property type="match status" value="1"/>
</dbReference>
<feature type="domain" description="SH3b" evidence="4">
    <location>
        <begin position="240"/>
        <end position="308"/>
    </location>
</feature>
<evidence type="ECO:0000259" key="4">
    <source>
        <dbReference type="SMART" id="SM00287"/>
    </source>
</evidence>
<dbReference type="GO" id="GO:0016998">
    <property type="term" value="P:cell wall macromolecule catabolic process"/>
    <property type="evidence" value="ECO:0007669"/>
    <property type="project" value="InterPro"/>
</dbReference>
<comment type="similarity">
    <text evidence="1">Belongs to the glycosyl hydrolase 25 family.</text>
</comment>
<dbReference type="SMART" id="SM00287">
    <property type="entry name" value="SH3b"/>
    <property type="match status" value="1"/>
</dbReference>